<keyword evidence="1 2" id="KW-0597">Phosphoprotein</keyword>
<accession>A0A2T3XR95</accession>
<evidence type="ECO:0000313" key="4">
    <source>
        <dbReference type="EMBL" id="PTB19034.1"/>
    </source>
</evidence>
<dbReference type="GO" id="GO:0000160">
    <property type="term" value="P:phosphorelay signal transduction system"/>
    <property type="evidence" value="ECO:0007669"/>
    <property type="project" value="InterPro"/>
</dbReference>
<dbReference type="CDD" id="cd00156">
    <property type="entry name" value="REC"/>
    <property type="match status" value="1"/>
</dbReference>
<dbReference type="PROSITE" id="PS50110">
    <property type="entry name" value="RESPONSE_REGULATORY"/>
    <property type="match status" value="1"/>
</dbReference>
<name>A0A2T3XR95_9BURK</name>
<dbReference type="Pfam" id="PF00072">
    <property type="entry name" value="Response_reg"/>
    <property type="match status" value="1"/>
</dbReference>
<dbReference type="SMART" id="SM00448">
    <property type="entry name" value="REC"/>
    <property type="match status" value="1"/>
</dbReference>
<organism evidence="4 5">
    <name type="scientific">Trinickia symbiotica</name>
    <dbReference type="NCBI Taxonomy" id="863227"/>
    <lineage>
        <taxon>Bacteria</taxon>
        <taxon>Pseudomonadati</taxon>
        <taxon>Pseudomonadota</taxon>
        <taxon>Betaproteobacteria</taxon>
        <taxon>Burkholderiales</taxon>
        <taxon>Burkholderiaceae</taxon>
        <taxon>Trinickia</taxon>
    </lineage>
</organism>
<evidence type="ECO:0000259" key="3">
    <source>
        <dbReference type="PROSITE" id="PS50110"/>
    </source>
</evidence>
<evidence type="ECO:0000313" key="5">
    <source>
        <dbReference type="Proteomes" id="UP000240638"/>
    </source>
</evidence>
<dbReference type="PANTHER" id="PTHR44591">
    <property type="entry name" value="STRESS RESPONSE REGULATOR PROTEIN 1"/>
    <property type="match status" value="1"/>
</dbReference>
<dbReference type="PANTHER" id="PTHR44591:SF18">
    <property type="entry name" value="REGULATORY PROTEIN"/>
    <property type="match status" value="1"/>
</dbReference>
<evidence type="ECO:0000256" key="1">
    <source>
        <dbReference type="ARBA" id="ARBA00022553"/>
    </source>
</evidence>
<comment type="caution">
    <text evidence="4">The sequence shown here is derived from an EMBL/GenBank/DDBJ whole genome shotgun (WGS) entry which is preliminary data.</text>
</comment>
<proteinExistence type="predicted"/>
<dbReference type="InterPro" id="IPR050595">
    <property type="entry name" value="Bact_response_regulator"/>
</dbReference>
<protein>
    <submittedName>
        <fullName evidence="4">Response regulator</fullName>
    </submittedName>
</protein>
<reference evidence="4 5" key="1">
    <citation type="submission" date="2018-03" db="EMBL/GenBank/DDBJ databases">
        <title>Whole genome analyses suggest that Burkholderia sensu lato contains two further novel genera in the rhizoxinica-symbiotica group Mycetohabitans gen. nov., and Trinickia gen. nov.: implications for the evolution of diazotrophy and nodulation in the Burkholderiaceae.</title>
        <authorList>
            <person name="Estrada De Los Santos P."/>
            <person name="Palmer M."/>
            <person name="Chavez-Ramirez B."/>
            <person name="Steenkamp E.T."/>
            <person name="Hirsch A.M."/>
            <person name="Manyaka P."/>
            <person name="Maluk M."/>
            <person name="Lafos M."/>
            <person name="Crook M."/>
            <person name="Gross E."/>
            <person name="Simon M.F."/>
            <person name="Bueno Dos Reis Junior F."/>
            <person name="Poole P.S."/>
            <person name="Venter S.N."/>
            <person name="James E.K."/>
        </authorList>
    </citation>
    <scope>NUCLEOTIDE SEQUENCE [LARGE SCALE GENOMIC DNA]</scope>
    <source>
        <strain evidence="4 5">JPY-366</strain>
    </source>
</reference>
<dbReference type="Gene3D" id="3.40.50.2300">
    <property type="match status" value="1"/>
</dbReference>
<dbReference type="SUPFAM" id="SSF52172">
    <property type="entry name" value="CheY-like"/>
    <property type="match status" value="1"/>
</dbReference>
<dbReference type="EMBL" id="PYUC01000010">
    <property type="protein sequence ID" value="PTB19034.1"/>
    <property type="molecule type" value="Genomic_DNA"/>
</dbReference>
<dbReference type="AlphaFoldDB" id="A0A2T3XR95"/>
<dbReference type="InterPro" id="IPR001789">
    <property type="entry name" value="Sig_transdc_resp-reg_receiver"/>
</dbReference>
<feature type="modified residue" description="4-aspartylphosphate" evidence="2">
    <location>
        <position position="58"/>
    </location>
</feature>
<sequence>MRSSAEPVIVLLVDDDPNVLGALEAIVAEGGYEVLTAENGKDALEKARGQPPDVVVSDVMMPVMDGPALVDAMAADGRLSDIPVVLNSARAPPPPVHVDAFLKKPYAPGQLLDLIRHLVEEHHRRVAGAMGRR</sequence>
<dbReference type="Proteomes" id="UP000240638">
    <property type="component" value="Unassembled WGS sequence"/>
</dbReference>
<gene>
    <name evidence="4" type="ORF">C9I57_21165</name>
</gene>
<evidence type="ECO:0000256" key="2">
    <source>
        <dbReference type="PROSITE-ProRule" id="PRU00169"/>
    </source>
</evidence>
<dbReference type="InterPro" id="IPR011006">
    <property type="entry name" value="CheY-like_superfamily"/>
</dbReference>
<feature type="domain" description="Response regulatory" evidence="3">
    <location>
        <begin position="9"/>
        <end position="119"/>
    </location>
</feature>